<comment type="caution">
    <text evidence="2">The sequence shown here is derived from an EMBL/GenBank/DDBJ whole genome shotgun (WGS) entry which is preliminary data.</text>
</comment>
<sequence length="495" mass="58680">MNDEIQPVPAIPTFKFNQNELNLSIYQQYQTKTEEVSDKISNDIIYQTMNFSERILSSLEKIFQNHLLYVMFEAELNCNPMTDHIQPKNVFTVFKEAIQNILNSVVIQSQNNNKQQIYNDIYKLLKLEIDQRVEAQQLLSHYQITNNVYMQYNKYLTEQIENMQQQFNTQSIHQKQHLLHLKQQLESKNLIYKADQVQTQKSGNKQNEQESTQVQQLILDQLVTENKKYIYQITHLTKIVNELQEQRNSLQLSVQVAKQKVVQIEHDKQSIQQISSQQQKEIIRLQQLIETNREHQDKIKQQILDSDREACLIQQQNDKINEELKDQITKQQQIIEFYKLQELEIEQSKIDVESQCESVMNHSVILYQELQQISTFNINAIQRTPVLKKYTPQFNSIQNRKEDSNIISQEANQDGIFDIEHQLIQTETEYQQLQHINNTISTLVETIVEASVQTDSFIQDDISKQSSRQLFARPSYLFVDDLIWSWNDQFFILSR</sequence>
<feature type="coiled-coil region" evidence="1">
    <location>
        <begin position="233"/>
        <end position="260"/>
    </location>
</feature>
<feature type="coiled-coil region" evidence="1">
    <location>
        <begin position="285"/>
        <end position="341"/>
    </location>
</feature>
<protein>
    <submittedName>
        <fullName evidence="2">Uncharacterized protein</fullName>
    </submittedName>
</protein>
<keyword evidence="1" id="KW-0175">Coiled coil</keyword>
<dbReference type="Proteomes" id="UP001642409">
    <property type="component" value="Unassembled WGS sequence"/>
</dbReference>
<proteinExistence type="predicted"/>
<organism evidence="2 3">
    <name type="scientific">Hexamita inflata</name>
    <dbReference type="NCBI Taxonomy" id="28002"/>
    <lineage>
        <taxon>Eukaryota</taxon>
        <taxon>Metamonada</taxon>
        <taxon>Diplomonadida</taxon>
        <taxon>Hexamitidae</taxon>
        <taxon>Hexamitinae</taxon>
        <taxon>Hexamita</taxon>
    </lineage>
</organism>
<gene>
    <name evidence="2" type="ORF">HINF_LOCUS31326</name>
</gene>
<accession>A0ABP1IZX6</accession>
<dbReference type="EMBL" id="CAXDID020000105">
    <property type="protein sequence ID" value="CAL6027448.1"/>
    <property type="molecule type" value="Genomic_DNA"/>
</dbReference>
<evidence type="ECO:0000256" key="1">
    <source>
        <dbReference type="SAM" id="Coils"/>
    </source>
</evidence>
<evidence type="ECO:0000313" key="3">
    <source>
        <dbReference type="Proteomes" id="UP001642409"/>
    </source>
</evidence>
<keyword evidence="3" id="KW-1185">Reference proteome</keyword>
<evidence type="ECO:0000313" key="2">
    <source>
        <dbReference type="EMBL" id="CAL6027448.1"/>
    </source>
</evidence>
<name>A0ABP1IZX6_9EUKA</name>
<reference evidence="2 3" key="1">
    <citation type="submission" date="2024-07" db="EMBL/GenBank/DDBJ databases">
        <authorList>
            <person name="Akdeniz Z."/>
        </authorList>
    </citation>
    <scope>NUCLEOTIDE SEQUENCE [LARGE SCALE GENOMIC DNA]</scope>
</reference>